<keyword evidence="1" id="KW-0472">Membrane</keyword>
<sequence>MHTAIIRTQDFSCYSYEHILVVYGIELLWVTPSGHNIYVHYVILVFILEAMILVFLPLSII</sequence>
<feature type="transmembrane region" description="Helical" evidence="1">
    <location>
        <begin position="37"/>
        <end position="58"/>
    </location>
</feature>
<keyword evidence="1" id="KW-0812">Transmembrane</keyword>
<keyword evidence="1" id="KW-1133">Transmembrane helix</keyword>
<dbReference type="EMBL" id="GBRH01233651">
    <property type="protein sequence ID" value="JAD64244.1"/>
    <property type="molecule type" value="Transcribed_RNA"/>
</dbReference>
<dbReference type="AlphaFoldDB" id="A0A0A9BJU7"/>
<proteinExistence type="predicted"/>
<organism evidence="2">
    <name type="scientific">Arundo donax</name>
    <name type="common">Giant reed</name>
    <name type="synonym">Donax arundinaceus</name>
    <dbReference type="NCBI Taxonomy" id="35708"/>
    <lineage>
        <taxon>Eukaryota</taxon>
        <taxon>Viridiplantae</taxon>
        <taxon>Streptophyta</taxon>
        <taxon>Embryophyta</taxon>
        <taxon>Tracheophyta</taxon>
        <taxon>Spermatophyta</taxon>
        <taxon>Magnoliopsida</taxon>
        <taxon>Liliopsida</taxon>
        <taxon>Poales</taxon>
        <taxon>Poaceae</taxon>
        <taxon>PACMAD clade</taxon>
        <taxon>Arundinoideae</taxon>
        <taxon>Arundineae</taxon>
        <taxon>Arundo</taxon>
    </lineage>
</organism>
<accession>A0A0A9BJU7</accession>
<reference evidence="2" key="2">
    <citation type="journal article" date="2015" name="Data Brief">
        <title>Shoot transcriptome of the giant reed, Arundo donax.</title>
        <authorList>
            <person name="Barrero R.A."/>
            <person name="Guerrero F.D."/>
            <person name="Moolhuijzen P."/>
            <person name="Goolsby J.A."/>
            <person name="Tidwell J."/>
            <person name="Bellgard S.E."/>
            <person name="Bellgard M.I."/>
        </authorList>
    </citation>
    <scope>NUCLEOTIDE SEQUENCE</scope>
    <source>
        <tissue evidence="2">Shoot tissue taken approximately 20 cm above the soil surface</tissue>
    </source>
</reference>
<reference evidence="2" key="1">
    <citation type="submission" date="2014-09" db="EMBL/GenBank/DDBJ databases">
        <authorList>
            <person name="Magalhaes I.L.F."/>
            <person name="Oliveira U."/>
            <person name="Santos F.R."/>
            <person name="Vidigal T.H.D.A."/>
            <person name="Brescovit A.D."/>
            <person name="Santos A.J."/>
        </authorList>
    </citation>
    <scope>NUCLEOTIDE SEQUENCE</scope>
    <source>
        <tissue evidence="2">Shoot tissue taken approximately 20 cm above the soil surface</tissue>
    </source>
</reference>
<evidence type="ECO:0000313" key="2">
    <source>
        <dbReference type="EMBL" id="JAD64244.1"/>
    </source>
</evidence>
<evidence type="ECO:0000256" key="1">
    <source>
        <dbReference type="SAM" id="Phobius"/>
    </source>
</evidence>
<protein>
    <submittedName>
        <fullName evidence="2">Uncharacterized protein</fullName>
    </submittedName>
</protein>
<name>A0A0A9BJU7_ARUDO</name>